<dbReference type="EMBL" id="AE014299">
    <property type="protein sequence ID" value="AAN57257.1"/>
    <property type="molecule type" value="Genomic_DNA"/>
</dbReference>
<dbReference type="BioCyc" id="SONE211586:G1GMP-3961-MONOMER"/>
<dbReference type="InterPro" id="IPR010331">
    <property type="entry name" value="ExoD"/>
</dbReference>
<name>Q8E9I9_SHEON</name>
<protein>
    <submittedName>
        <fullName evidence="2">Exopolysaccharide synthesis protein</fullName>
    </submittedName>
</protein>
<sequence>MNDLSKDTQLKLSDALQFTSDAIETDHVSLRNLLCLVGEQGMLLFCILLTIPFLLPISIPGTSTPFGLLIVFIGIGVVLNKGPWLPATLMERHFSSKQIKLVLMKGAALLTRIDHLSRPRLFLLTSNSTNRCNGILIILVAILLMLPLGAIPFTNTLPAWVILLICIGMLQRDGMFIIWGYLLAIATLAWFCFLGMGLFVTGQNVSDILR</sequence>
<proteinExistence type="predicted"/>
<dbReference type="eggNOG" id="COG3932">
    <property type="taxonomic scope" value="Bacteria"/>
</dbReference>
<reference evidence="2 3" key="1">
    <citation type="journal article" date="2002" name="Nat. Biotechnol.">
        <title>Genome sequence of the dissimilatory metal ion-reducing bacterium Shewanella oneidensis.</title>
        <authorList>
            <person name="Heidelberg J.F."/>
            <person name="Paulsen I.T."/>
            <person name="Nelson K.E."/>
            <person name="Gaidos E.J."/>
            <person name="Nelson W.C."/>
            <person name="Read T.D."/>
            <person name="Eisen J.A."/>
            <person name="Seshadri R."/>
            <person name="Ward N."/>
            <person name="Methe B."/>
            <person name="Clayton R.A."/>
            <person name="Meyer T."/>
            <person name="Tsapin A."/>
            <person name="Scott J."/>
            <person name="Beanan M."/>
            <person name="Brinkac L."/>
            <person name="Daugherty S."/>
            <person name="DeBoy R.T."/>
            <person name="Dodson R.J."/>
            <person name="Durkin A.S."/>
            <person name="Haft D.H."/>
            <person name="Kolonay J.F."/>
            <person name="Madupu R."/>
            <person name="Peterson J.D."/>
            <person name="Umayam L.A."/>
            <person name="White O."/>
            <person name="Wolf A.M."/>
            <person name="Vamathevan J."/>
            <person name="Weidman J."/>
            <person name="Impraim M."/>
            <person name="Lee K."/>
            <person name="Berry K."/>
            <person name="Lee C."/>
            <person name="Mueller J."/>
            <person name="Khouri H."/>
            <person name="Gill J."/>
            <person name="Utterback T.R."/>
            <person name="McDonald L.A."/>
            <person name="Feldblyum T.V."/>
            <person name="Smith H.O."/>
            <person name="Venter J.C."/>
            <person name="Nealson K.H."/>
            <person name="Fraser C.M."/>
        </authorList>
    </citation>
    <scope>NUCLEOTIDE SEQUENCE [LARGE SCALE GENOMIC DNA]</scope>
    <source>
        <strain evidence="3">ATCC 700550 / JCM 31522 / CIP 106686 / LMG 19005 / NCIMB 14063 / MR-1</strain>
    </source>
</reference>
<organism evidence="2 3">
    <name type="scientific">Shewanella oneidensis (strain ATCC 700550 / JCM 31522 / CIP 106686 / LMG 19005 / NCIMB 14063 / MR-1)</name>
    <dbReference type="NCBI Taxonomy" id="211586"/>
    <lineage>
        <taxon>Bacteria</taxon>
        <taxon>Pseudomonadati</taxon>
        <taxon>Pseudomonadota</taxon>
        <taxon>Gammaproteobacteria</taxon>
        <taxon>Alteromonadales</taxon>
        <taxon>Shewanellaceae</taxon>
        <taxon>Shewanella</taxon>
    </lineage>
</organism>
<feature type="transmembrane region" description="Helical" evidence="1">
    <location>
        <begin position="65"/>
        <end position="84"/>
    </location>
</feature>
<dbReference type="Pfam" id="PF06055">
    <property type="entry name" value="ExoD"/>
    <property type="match status" value="1"/>
</dbReference>
<dbReference type="HOGENOM" id="CLU_093444_0_1_6"/>
<dbReference type="Proteomes" id="UP000008186">
    <property type="component" value="Chromosome"/>
</dbReference>
<reference evidence="2 3" key="2">
    <citation type="journal article" date="2005" name="Proteomics">
        <title>Global detection and characterization of hypothetical proteins in Shewanella oneidensis MR-1 using LC-MS based proteomics.</title>
        <authorList>
            <person name="Elias D.A."/>
            <person name="Monroe M.E."/>
            <person name="Marshall M.J."/>
            <person name="Romine M.F."/>
            <person name="Belieav A.S."/>
            <person name="Fredrickson J.K."/>
            <person name="Anderson G.A."/>
            <person name="Smith R.D."/>
            <person name="Lipton M.S."/>
        </authorList>
    </citation>
    <scope>NUCLEOTIDE SEQUENCE [LARGE SCALE GENOMIC DNA]</scope>
    <source>
        <strain evidence="3">ATCC 700550 / JCM 31522 / CIP 106686 / LMG 19005 / NCIMB 14063 / MR-1</strain>
    </source>
</reference>
<feature type="transmembrane region" description="Helical" evidence="1">
    <location>
        <begin position="137"/>
        <end position="170"/>
    </location>
</feature>
<evidence type="ECO:0000313" key="2">
    <source>
        <dbReference type="EMBL" id="AAN57257.1"/>
    </source>
</evidence>
<dbReference type="PANTHER" id="PTHR41795">
    <property type="entry name" value="EXOPOLYSACCHARIDE SYNTHESIS PROTEIN"/>
    <property type="match status" value="1"/>
</dbReference>
<keyword evidence="3" id="KW-1185">Reference proteome</keyword>
<keyword evidence="1" id="KW-1133">Transmembrane helix</keyword>
<dbReference type="PIRSF" id="PIRSF033239">
    <property type="entry name" value="ExoD"/>
    <property type="match status" value="1"/>
</dbReference>
<reference evidence="2 3" key="3">
    <citation type="journal article" date="2008" name="Appl. Environ. Microbiol.">
        <title>Identification of mobile elements and pseudogenes in the Shewanella oneidensis MR-1 genome.</title>
        <authorList>
            <person name="Romine M.F."/>
            <person name="Carlson T.S."/>
            <person name="Norbeck A.D."/>
            <person name="McCue L.A."/>
            <person name="Lipton M.S."/>
        </authorList>
    </citation>
    <scope>NUCLEOTIDE SEQUENCE [LARGE SCALE GENOMIC DNA]</scope>
    <source>
        <strain evidence="3">ATCC 700550 / JCM 31522 / CIP 106686 / LMG 19005 / NCIMB 14063 / MR-1</strain>
    </source>
</reference>
<dbReference type="RefSeq" id="WP_011073951.1">
    <property type="nucleotide sequence ID" value="NC_004347.2"/>
</dbReference>
<dbReference type="PANTHER" id="PTHR41795:SF1">
    <property type="entry name" value="EXOPOLYSACCHARIDE SYNTHESIS PROTEIN"/>
    <property type="match status" value="1"/>
</dbReference>
<accession>Q8E9I9</accession>
<gene>
    <name evidence="2" type="ordered locus">SO_4288</name>
</gene>
<dbReference type="AlphaFoldDB" id="Q8E9I9"/>
<dbReference type="KEGG" id="son:SO_4288"/>
<keyword evidence="1" id="KW-0812">Transmembrane</keyword>
<dbReference type="PaxDb" id="211586-SO_4288"/>
<evidence type="ECO:0000256" key="1">
    <source>
        <dbReference type="SAM" id="Phobius"/>
    </source>
</evidence>
<dbReference type="PhylomeDB" id="Q8E9I9"/>
<feature type="transmembrane region" description="Helical" evidence="1">
    <location>
        <begin position="41"/>
        <end position="59"/>
    </location>
</feature>
<evidence type="ECO:0000313" key="3">
    <source>
        <dbReference type="Proteomes" id="UP000008186"/>
    </source>
</evidence>
<feature type="transmembrane region" description="Helical" evidence="1">
    <location>
        <begin position="176"/>
        <end position="200"/>
    </location>
</feature>
<dbReference type="STRING" id="211586.SO_4288"/>
<keyword evidence="1" id="KW-0472">Membrane</keyword>
<dbReference type="OrthoDB" id="21339at2"/>
<reference evidence="2 3" key="4">
    <citation type="journal article" date="2011" name="BMC Genomics">
        <title>Genome-wide protein localization prediction strategies for gram negative bacteria.</title>
        <authorList>
            <person name="Romine M.F."/>
        </authorList>
    </citation>
    <scope>NUCLEOTIDE SEQUENCE [LARGE SCALE GENOMIC DNA]</scope>
    <source>
        <strain evidence="3">ATCC 700550 / JCM 31522 / CIP 106686 / LMG 19005 / NCIMB 14063 / MR-1</strain>
    </source>
</reference>